<evidence type="ECO:0000256" key="4">
    <source>
        <dbReference type="ARBA" id="ARBA00022801"/>
    </source>
</evidence>
<protein>
    <recommendedName>
        <fullName evidence="8">Exonuclease domain-containing protein</fullName>
    </recommendedName>
</protein>
<keyword evidence="2" id="KW-0540">Nuclease</keyword>
<organism evidence="9 10">
    <name type="scientific">Mytilus coruscus</name>
    <name type="common">Sea mussel</name>
    <dbReference type="NCBI Taxonomy" id="42192"/>
    <lineage>
        <taxon>Eukaryota</taxon>
        <taxon>Metazoa</taxon>
        <taxon>Spiralia</taxon>
        <taxon>Lophotrochozoa</taxon>
        <taxon>Mollusca</taxon>
        <taxon>Bivalvia</taxon>
        <taxon>Autobranchia</taxon>
        <taxon>Pteriomorphia</taxon>
        <taxon>Mytilida</taxon>
        <taxon>Mytiloidea</taxon>
        <taxon>Mytilidae</taxon>
        <taxon>Mytilinae</taxon>
        <taxon>Mytilus</taxon>
    </lineage>
</organism>
<keyword evidence="4" id="KW-0378">Hydrolase</keyword>
<name>A0A6J8DCM4_MYTCO</name>
<dbReference type="InterPro" id="IPR013520">
    <property type="entry name" value="Ribonucl_H"/>
</dbReference>
<evidence type="ECO:0000256" key="7">
    <source>
        <dbReference type="ARBA" id="ARBA00025769"/>
    </source>
</evidence>
<comment type="cofactor">
    <cofactor evidence="1">
        <name>Mg(2+)</name>
        <dbReference type="ChEBI" id="CHEBI:18420"/>
    </cofactor>
</comment>
<dbReference type="GO" id="GO:0046872">
    <property type="term" value="F:metal ion binding"/>
    <property type="evidence" value="ECO:0007669"/>
    <property type="project" value="UniProtKB-KW"/>
</dbReference>
<dbReference type="SMART" id="SM00479">
    <property type="entry name" value="EXOIII"/>
    <property type="match status" value="1"/>
</dbReference>
<dbReference type="OrthoDB" id="6117386at2759"/>
<dbReference type="Gene3D" id="3.30.420.10">
    <property type="entry name" value="Ribonuclease H-like superfamily/Ribonuclease H"/>
    <property type="match status" value="1"/>
</dbReference>
<keyword evidence="10" id="KW-1185">Reference proteome</keyword>
<dbReference type="InterPro" id="IPR049012">
    <property type="entry name" value="Mutator_transp_dom"/>
</dbReference>
<evidence type="ECO:0000256" key="5">
    <source>
        <dbReference type="ARBA" id="ARBA00022839"/>
    </source>
</evidence>
<evidence type="ECO:0000256" key="3">
    <source>
        <dbReference type="ARBA" id="ARBA00022723"/>
    </source>
</evidence>
<keyword evidence="6" id="KW-0460">Magnesium</keyword>
<proteinExistence type="inferred from homology"/>
<dbReference type="Pfam" id="PF20700">
    <property type="entry name" value="Mutator"/>
    <property type="match status" value="1"/>
</dbReference>
<evidence type="ECO:0000313" key="10">
    <source>
        <dbReference type="Proteomes" id="UP000507470"/>
    </source>
</evidence>
<accession>A0A6J8DCM4</accession>
<comment type="similarity">
    <text evidence="7">Belongs to the exonuclease superfamily. TREX family.</text>
</comment>
<dbReference type="Pfam" id="PF03104">
    <property type="entry name" value="DNA_pol_B_exo1"/>
    <property type="match status" value="1"/>
</dbReference>
<dbReference type="InterPro" id="IPR036397">
    <property type="entry name" value="RNaseH_sf"/>
</dbReference>
<feature type="domain" description="Exonuclease" evidence="8">
    <location>
        <begin position="285"/>
        <end position="463"/>
    </location>
</feature>
<keyword evidence="5" id="KW-0269">Exonuclease</keyword>
<gene>
    <name evidence="9" type="ORF">MCOR_39987</name>
</gene>
<dbReference type="PANTHER" id="PTHR13058:SF22">
    <property type="entry name" value="EXODEOXYRIBONUCLEASE III"/>
    <property type="match status" value="1"/>
</dbReference>
<dbReference type="PANTHER" id="PTHR13058">
    <property type="entry name" value="THREE PRIME REPAIR EXONUCLEASE 1, 2"/>
    <property type="match status" value="1"/>
</dbReference>
<dbReference type="AlphaFoldDB" id="A0A6J8DCM4"/>
<dbReference type="InterPro" id="IPR012337">
    <property type="entry name" value="RNaseH-like_sf"/>
</dbReference>
<sequence>MYCTSCDARLHLSDIENERRYGLGSILFIRCQNSVCSSLNDVRTGKRNSGTFDINSKLALAMVHTGMGPVQTNNLLATLNLPPVVPSTLKKREQKIDTTLETIAKKSCLEPQKEEIEKGNGKTKDSESLRKSLDIIVPHLYGDHSPCANEDVTWCSYQKNPSQFRSFGSSKSLTGRISASVLQKNEGHKYLEKVNKAVGLSPGEFTFKMALKTAAKRKLQKAKQISLQAKRKHRVKKISKSCKEATKEIHEGVTYSEAAELHQDEELTQTTEIPNRSKRPENPFTYVVFDTETTGRERNSDILQIAAGHDFNVYAQPRCEIYDQASAVNMLRYDRRTNTMFHRGIPVTSKPIQEALLDFIDYLKKVPQPVLVGHNACSFDIPIISNRMAEFKLFAEFSSHVFGFVDTLKISKRIFQKSDVVNYKQENLVSKLLTNCTYQAHDAKEDVRVLTTLFTEKIRRKSLMRRT</sequence>
<evidence type="ECO:0000256" key="2">
    <source>
        <dbReference type="ARBA" id="ARBA00022722"/>
    </source>
</evidence>
<dbReference type="Proteomes" id="UP000507470">
    <property type="component" value="Unassembled WGS sequence"/>
</dbReference>
<dbReference type="InterPro" id="IPR006133">
    <property type="entry name" value="DNA-dir_DNA_pol_B_exonuc"/>
</dbReference>
<evidence type="ECO:0000256" key="6">
    <source>
        <dbReference type="ARBA" id="ARBA00022842"/>
    </source>
</evidence>
<dbReference type="InterPro" id="IPR040393">
    <property type="entry name" value="TREX1/2"/>
</dbReference>
<evidence type="ECO:0000313" key="9">
    <source>
        <dbReference type="EMBL" id="CAC5406413.1"/>
    </source>
</evidence>
<dbReference type="SUPFAM" id="SSF53098">
    <property type="entry name" value="Ribonuclease H-like"/>
    <property type="match status" value="1"/>
</dbReference>
<dbReference type="GO" id="GO:0003676">
    <property type="term" value="F:nucleic acid binding"/>
    <property type="evidence" value="ECO:0007669"/>
    <property type="project" value="InterPro"/>
</dbReference>
<dbReference type="GO" id="GO:0008296">
    <property type="term" value="F:3'-5'-DNA exonuclease activity"/>
    <property type="evidence" value="ECO:0007669"/>
    <property type="project" value="TreeGrafter"/>
</dbReference>
<dbReference type="GO" id="GO:0006308">
    <property type="term" value="P:DNA catabolic process"/>
    <property type="evidence" value="ECO:0007669"/>
    <property type="project" value="TreeGrafter"/>
</dbReference>
<dbReference type="CDD" id="cd06127">
    <property type="entry name" value="DEDDh"/>
    <property type="match status" value="1"/>
</dbReference>
<evidence type="ECO:0000256" key="1">
    <source>
        <dbReference type="ARBA" id="ARBA00001946"/>
    </source>
</evidence>
<evidence type="ECO:0000259" key="8">
    <source>
        <dbReference type="SMART" id="SM00479"/>
    </source>
</evidence>
<reference evidence="9 10" key="1">
    <citation type="submission" date="2020-06" db="EMBL/GenBank/DDBJ databases">
        <authorList>
            <person name="Li R."/>
            <person name="Bekaert M."/>
        </authorList>
    </citation>
    <scope>NUCLEOTIDE SEQUENCE [LARGE SCALE GENOMIC DNA]</scope>
    <source>
        <strain evidence="10">wild</strain>
    </source>
</reference>
<dbReference type="EMBL" id="CACVKT020007220">
    <property type="protein sequence ID" value="CAC5406413.1"/>
    <property type="molecule type" value="Genomic_DNA"/>
</dbReference>
<keyword evidence="3" id="KW-0479">Metal-binding</keyword>
<dbReference type="GO" id="GO:0005737">
    <property type="term" value="C:cytoplasm"/>
    <property type="evidence" value="ECO:0007669"/>
    <property type="project" value="TreeGrafter"/>
</dbReference>